<dbReference type="AlphaFoldDB" id="A0A223RYS6"/>
<evidence type="ECO:0000313" key="3">
    <source>
        <dbReference type="Proteomes" id="UP000215043"/>
    </source>
</evidence>
<evidence type="ECO:0000313" key="2">
    <source>
        <dbReference type="EMBL" id="ASU81026.1"/>
    </source>
</evidence>
<dbReference type="InterPro" id="IPR045676">
    <property type="entry name" value="DUF6194"/>
</dbReference>
<name>A0A223RYS6_9ACTN</name>
<accession>A0A223RYS6</accession>
<reference evidence="2 3" key="1">
    <citation type="submission" date="2017-08" db="EMBL/GenBank/DDBJ databases">
        <title>The complete genome sequence of moderately halophilic actinomycete Actinopolyspora erythraea YIM 90600, the producer of novel erythromycin, novel actinopolysporins A-C and tubercidin.</title>
        <authorList>
            <person name="Yin M."/>
            <person name="Tang S."/>
        </authorList>
    </citation>
    <scope>NUCLEOTIDE SEQUENCE [LARGE SCALE GENOMIC DNA]</scope>
    <source>
        <strain evidence="2 3">YIM 90600</strain>
    </source>
</reference>
<organism evidence="2 3">
    <name type="scientific">Actinopolyspora erythraea</name>
    <dbReference type="NCBI Taxonomy" id="414996"/>
    <lineage>
        <taxon>Bacteria</taxon>
        <taxon>Bacillati</taxon>
        <taxon>Actinomycetota</taxon>
        <taxon>Actinomycetes</taxon>
        <taxon>Actinopolysporales</taxon>
        <taxon>Actinopolysporaceae</taxon>
        <taxon>Actinopolyspora</taxon>
    </lineage>
</organism>
<dbReference type="EMBL" id="CP022752">
    <property type="protein sequence ID" value="ASU81026.1"/>
    <property type="molecule type" value="Genomic_DNA"/>
</dbReference>
<evidence type="ECO:0000259" key="1">
    <source>
        <dbReference type="Pfam" id="PF19694"/>
    </source>
</evidence>
<dbReference type="KEGG" id="aey:CDG81_10420"/>
<protein>
    <recommendedName>
        <fullName evidence="1">DUF6194 domain-containing protein</fullName>
    </recommendedName>
</protein>
<dbReference type="Proteomes" id="UP000215043">
    <property type="component" value="Chromosome"/>
</dbReference>
<dbReference type="OrthoDB" id="9783727at2"/>
<feature type="domain" description="DUF6194" evidence="1">
    <location>
        <begin position="13"/>
        <end position="141"/>
    </location>
</feature>
<sequence>MSGVVAITASEANGSPEIAWGDTFFFYSPDHADPLANRQMPFATITTKDYPGFDTVSDIDRDGVFRLNIAVGREVFETLLGHPPSAHPHRSTEVDHTRRDRVLPHPVYATQGWVCVLNPGTSTANQARSLLTGAHSRAVRQRG</sequence>
<proteinExistence type="predicted"/>
<gene>
    <name evidence="2" type="ORF">CDG81_10420</name>
</gene>
<dbReference type="Pfam" id="PF19694">
    <property type="entry name" value="DUF6194"/>
    <property type="match status" value="1"/>
</dbReference>